<keyword evidence="4 8" id="KW-0812">Transmembrane</keyword>
<evidence type="ECO:0000256" key="1">
    <source>
        <dbReference type="ARBA" id="ARBA00004141"/>
    </source>
</evidence>
<comment type="subcellular location">
    <subcellularLocation>
        <location evidence="1">Membrane</location>
        <topology evidence="1">Multi-pass membrane protein</topology>
    </subcellularLocation>
</comment>
<dbReference type="Proteomes" id="UP000580250">
    <property type="component" value="Unassembled WGS sequence"/>
</dbReference>
<dbReference type="InterPro" id="IPR050391">
    <property type="entry name" value="Mito_Metabolite_Transporter"/>
</dbReference>
<feature type="transmembrane region" description="Helical" evidence="10">
    <location>
        <begin position="224"/>
        <end position="242"/>
    </location>
</feature>
<dbReference type="PANTHER" id="PTHR45618">
    <property type="entry name" value="MITOCHONDRIAL DICARBOXYLATE CARRIER-RELATED"/>
    <property type="match status" value="1"/>
</dbReference>
<dbReference type="Pfam" id="PF00153">
    <property type="entry name" value="Mito_carr"/>
    <property type="match status" value="2"/>
</dbReference>
<dbReference type="OrthoDB" id="448427at2759"/>
<dbReference type="InterPro" id="IPR018108">
    <property type="entry name" value="MCP_transmembrane"/>
</dbReference>
<evidence type="ECO:0000256" key="5">
    <source>
        <dbReference type="ARBA" id="ARBA00022737"/>
    </source>
</evidence>
<comment type="similarity">
    <text evidence="2 9">Belongs to the mitochondrial carrier (TC 2.A.29) family.</text>
</comment>
<sequence length="260" mass="29304">MQYSEGNLSFIQKMALAGVAGAVGGVAGSPADLINVRMQNDIKLPANQRRNYKNAIDGIIRMSKEEGVAKLFNGCTMATGRAILMTIGQLSFYDQIKQMLIKANLAKDNIYTHLFSSFLAASGATVLTQDVLKTRLMNAPPGQFKGLLDCFLYTAKLGPLGFFKGFFPAWVRLAPHTILLFVFFEQFRMRLGYIPEEKLKSIEALYKTFCRCVPMIHLAWLSKYAYMFVIVLVLLQIMRLLMKNRGNKGFIQRNLSIKFM</sequence>
<dbReference type="InterPro" id="IPR023395">
    <property type="entry name" value="MCP_dom_sf"/>
</dbReference>
<reference evidence="11 12" key="1">
    <citation type="submission" date="2020-08" db="EMBL/GenBank/DDBJ databases">
        <authorList>
            <person name="Koutsovoulos G."/>
            <person name="Danchin GJ E."/>
        </authorList>
    </citation>
    <scope>NUCLEOTIDE SEQUENCE [LARGE SCALE GENOMIC DNA]</scope>
</reference>
<comment type="caution">
    <text evidence="11">The sequence shown here is derived from an EMBL/GenBank/DDBJ whole genome shotgun (WGS) entry which is preliminary data.</text>
</comment>
<dbReference type="AlphaFoldDB" id="A0A6V7VQ84"/>
<feature type="repeat" description="Solcar" evidence="8">
    <location>
        <begin position="8"/>
        <end position="99"/>
    </location>
</feature>
<evidence type="ECO:0000256" key="7">
    <source>
        <dbReference type="ARBA" id="ARBA00023136"/>
    </source>
</evidence>
<protein>
    <submittedName>
        <fullName evidence="11">Uncharacterized protein</fullName>
    </submittedName>
</protein>
<name>A0A6V7VQ84_MELEN</name>
<dbReference type="Gene3D" id="1.50.40.10">
    <property type="entry name" value="Mitochondrial carrier domain"/>
    <property type="match status" value="1"/>
</dbReference>
<organism evidence="11 12">
    <name type="scientific">Meloidogyne enterolobii</name>
    <name type="common">Root-knot nematode worm</name>
    <name type="synonym">Meloidogyne mayaguensis</name>
    <dbReference type="NCBI Taxonomy" id="390850"/>
    <lineage>
        <taxon>Eukaryota</taxon>
        <taxon>Metazoa</taxon>
        <taxon>Ecdysozoa</taxon>
        <taxon>Nematoda</taxon>
        <taxon>Chromadorea</taxon>
        <taxon>Rhabditida</taxon>
        <taxon>Tylenchina</taxon>
        <taxon>Tylenchomorpha</taxon>
        <taxon>Tylenchoidea</taxon>
        <taxon>Meloidogynidae</taxon>
        <taxon>Meloidogyninae</taxon>
        <taxon>Meloidogyne</taxon>
    </lineage>
</organism>
<evidence type="ECO:0000256" key="10">
    <source>
        <dbReference type="SAM" id="Phobius"/>
    </source>
</evidence>
<keyword evidence="7 8" id="KW-0472">Membrane</keyword>
<evidence type="ECO:0000256" key="8">
    <source>
        <dbReference type="PROSITE-ProRule" id="PRU00282"/>
    </source>
</evidence>
<feature type="repeat" description="Solcar" evidence="8">
    <location>
        <begin position="108"/>
        <end position="190"/>
    </location>
</feature>
<keyword evidence="6 10" id="KW-1133">Transmembrane helix</keyword>
<dbReference type="GO" id="GO:0016020">
    <property type="term" value="C:membrane"/>
    <property type="evidence" value="ECO:0007669"/>
    <property type="project" value="UniProtKB-SubCell"/>
</dbReference>
<dbReference type="EMBL" id="CAJEWN010000291">
    <property type="protein sequence ID" value="CAD2177140.1"/>
    <property type="molecule type" value="Genomic_DNA"/>
</dbReference>
<evidence type="ECO:0000256" key="2">
    <source>
        <dbReference type="ARBA" id="ARBA00006375"/>
    </source>
</evidence>
<accession>A0A6V7VQ84</accession>
<gene>
    <name evidence="11" type="ORF">MENT_LOCUS29000</name>
</gene>
<evidence type="ECO:0000256" key="3">
    <source>
        <dbReference type="ARBA" id="ARBA00022448"/>
    </source>
</evidence>
<evidence type="ECO:0000313" key="12">
    <source>
        <dbReference type="Proteomes" id="UP000580250"/>
    </source>
</evidence>
<evidence type="ECO:0000256" key="6">
    <source>
        <dbReference type="ARBA" id="ARBA00022989"/>
    </source>
</evidence>
<keyword evidence="3 9" id="KW-0813">Transport</keyword>
<evidence type="ECO:0000256" key="9">
    <source>
        <dbReference type="RuleBase" id="RU000488"/>
    </source>
</evidence>
<dbReference type="SUPFAM" id="SSF103506">
    <property type="entry name" value="Mitochondrial carrier"/>
    <property type="match status" value="1"/>
</dbReference>
<proteinExistence type="inferred from homology"/>
<keyword evidence="5" id="KW-0677">Repeat</keyword>
<evidence type="ECO:0000256" key="4">
    <source>
        <dbReference type="ARBA" id="ARBA00022692"/>
    </source>
</evidence>
<evidence type="ECO:0000313" key="11">
    <source>
        <dbReference type="EMBL" id="CAD2177140.1"/>
    </source>
</evidence>
<dbReference type="PROSITE" id="PS50920">
    <property type="entry name" value="SOLCAR"/>
    <property type="match status" value="2"/>
</dbReference>